<keyword evidence="3" id="KW-1185">Reference proteome</keyword>
<dbReference type="GeneID" id="90039882"/>
<dbReference type="RefSeq" id="XP_064765403.1">
    <property type="nucleotide sequence ID" value="XM_064914370.1"/>
</dbReference>
<evidence type="ECO:0008006" key="4">
    <source>
        <dbReference type="Google" id="ProtNLM"/>
    </source>
</evidence>
<sequence length="394" mass="43685">MHFSFVVALSVGASFAAAATPTASTSFSVPTYTNPVTWVKTKYNMGSMSRALKVSSTTELGQLYDPSNAWSIYRDDGGSCTLNNRTFFVFADTSGYKANGDFAGFATTSMGMVEDFDEPNILKDFTLSDSVGYFSPIPFTTTEASYSNSKRYAFWTYTNCVQLSGTTAAHFFNVQKFKSSSSSSYYGNTVARYSINSSTNKMTVTRQNEYAFSTSTYPYGSFANLVVNGVVYLYAIDKTYSSNYDIHVASVPVASFDDSTAYQYWNASSKTWSYTQPQPTQREKSSAVIQGTEPFSSGSMYYSEYHNQYFLVYFNNWVDSKFYAITAPTPLGPWNVTNSLLWATTKGDSYNYGGNAHPIFNQEPGELVGQSIGVHWAYQDSNGTYPKMGKINFA</sequence>
<organism evidence="2 3">
    <name type="scientific">Myxozyma melibiosi</name>
    <dbReference type="NCBI Taxonomy" id="54550"/>
    <lineage>
        <taxon>Eukaryota</taxon>
        <taxon>Fungi</taxon>
        <taxon>Dikarya</taxon>
        <taxon>Ascomycota</taxon>
        <taxon>Saccharomycotina</taxon>
        <taxon>Lipomycetes</taxon>
        <taxon>Lipomycetales</taxon>
        <taxon>Lipomycetaceae</taxon>
        <taxon>Myxozyma</taxon>
    </lineage>
</organism>
<evidence type="ECO:0000256" key="1">
    <source>
        <dbReference type="SAM" id="SignalP"/>
    </source>
</evidence>
<evidence type="ECO:0000313" key="2">
    <source>
        <dbReference type="EMBL" id="KAK7202370.1"/>
    </source>
</evidence>
<name>A0ABR1EXR7_9ASCO</name>
<accession>A0ABR1EXR7</accession>
<feature type="signal peptide" evidence="1">
    <location>
        <begin position="1"/>
        <end position="18"/>
    </location>
</feature>
<dbReference type="Proteomes" id="UP001498771">
    <property type="component" value="Unassembled WGS sequence"/>
</dbReference>
<comment type="caution">
    <text evidence="2">The sequence shown here is derived from an EMBL/GenBank/DDBJ whole genome shotgun (WGS) entry which is preliminary data.</text>
</comment>
<reference evidence="2 3" key="1">
    <citation type="submission" date="2024-03" db="EMBL/GenBank/DDBJ databases">
        <title>Genome-scale model development and genomic sequencing of the oleaginous clade Lipomyces.</title>
        <authorList>
            <consortium name="Lawrence Berkeley National Laboratory"/>
            <person name="Czajka J.J."/>
            <person name="Han Y."/>
            <person name="Kim J."/>
            <person name="Mondo S.J."/>
            <person name="Hofstad B.A."/>
            <person name="Robles A."/>
            <person name="Haridas S."/>
            <person name="Riley R."/>
            <person name="LaButti K."/>
            <person name="Pangilinan J."/>
            <person name="Andreopoulos W."/>
            <person name="Lipzen A."/>
            <person name="Yan J."/>
            <person name="Wang M."/>
            <person name="Ng V."/>
            <person name="Grigoriev I.V."/>
            <person name="Spatafora J.W."/>
            <person name="Magnuson J.K."/>
            <person name="Baker S.E."/>
            <person name="Pomraning K.R."/>
        </authorList>
    </citation>
    <scope>NUCLEOTIDE SEQUENCE [LARGE SCALE GENOMIC DNA]</scope>
    <source>
        <strain evidence="2 3">Phaff 52-87</strain>
    </source>
</reference>
<proteinExistence type="predicted"/>
<feature type="chain" id="PRO_5046854849" description="DUF4185 domain-containing protein" evidence="1">
    <location>
        <begin position="19"/>
        <end position="394"/>
    </location>
</feature>
<evidence type="ECO:0000313" key="3">
    <source>
        <dbReference type="Proteomes" id="UP001498771"/>
    </source>
</evidence>
<gene>
    <name evidence="2" type="ORF">BZA70DRAFT_292336</name>
</gene>
<dbReference type="EMBL" id="JBBJBU010000019">
    <property type="protein sequence ID" value="KAK7202370.1"/>
    <property type="molecule type" value="Genomic_DNA"/>
</dbReference>
<keyword evidence="1" id="KW-0732">Signal</keyword>
<protein>
    <recommendedName>
        <fullName evidence="4">DUF4185 domain-containing protein</fullName>
    </recommendedName>
</protein>